<sequence length="144" mass="15031">MATELYAGPVDYLVFTFDEAADFGPGLAAVLQRVDQGIIEILDIELIARDADGAPVKRSFSDFAGSCSLDLSVFDGVDSGILDADDLTAIAADLTVSEVAIAIIYEERSLALAADAWAEVGGVELYAGGVDIADLAQNIEEGNN</sequence>
<proteinExistence type="predicted"/>
<dbReference type="OrthoDB" id="1779644at2"/>
<reference evidence="1 2" key="1">
    <citation type="submission" date="2016-11" db="EMBL/GenBank/DDBJ databases">
        <authorList>
            <person name="Jaros S."/>
            <person name="Januszkiewicz K."/>
            <person name="Wedrychowicz H."/>
        </authorList>
    </citation>
    <scope>NUCLEOTIDE SEQUENCE [LARGE SCALE GENOMIC DNA]</scope>
    <source>
        <strain evidence="1 2">DSM 12906</strain>
    </source>
</reference>
<dbReference type="EMBL" id="FQZG01000027">
    <property type="protein sequence ID" value="SHJ11635.1"/>
    <property type="molecule type" value="Genomic_DNA"/>
</dbReference>
<dbReference type="Proteomes" id="UP000184512">
    <property type="component" value="Unassembled WGS sequence"/>
</dbReference>
<accession>A0A1M6GNR9</accession>
<protein>
    <recommendedName>
        <fullName evidence="3">DUF1269 domain-containing protein</fullName>
    </recommendedName>
</protein>
<gene>
    <name evidence="1" type="ORF">SAMN02745244_01757</name>
</gene>
<evidence type="ECO:0008006" key="3">
    <source>
        <dbReference type="Google" id="ProtNLM"/>
    </source>
</evidence>
<evidence type="ECO:0000313" key="2">
    <source>
        <dbReference type="Proteomes" id="UP000184512"/>
    </source>
</evidence>
<dbReference type="STRING" id="1123357.SAMN02745244_01757"/>
<dbReference type="RefSeq" id="WP_073187212.1">
    <property type="nucleotide sequence ID" value="NZ_FQZG01000027.1"/>
</dbReference>
<dbReference type="AlphaFoldDB" id="A0A1M6GNR9"/>
<name>A0A1M6GNR9_9ACTN</name>
<keyword evidence="2" id="KW-1185">Reference proteome</keyword>
<evidence type="ECO:0000313" key="1">
    <source>
        <dbReference type="EMBL" id="SHJ11635.1"/>
    </source>
</evidence>
<organism evidence="1 2">
    <name type="scientific">Tessaracoccus bendigoensis DSM 12906</name>
    <dbReference type="NCBI Taxonomy" id="1123357"/>
    <lineage>
        <taxon>Bacteria</taxon>
        <taxon>Bacillati</taxon>
        <taxon>Actinomycetota</taxon>
        <taxon>Actinomycetes</taxon>
        <taxon>Propionibacteriales</taxon>
        <taxon>Propionibacteriaceae</taxon>
        <taxon>Tessaracoccus</taxon>
    </lineage>
</organism>